<proteinExistence type="predicted"/>
<reference evidence="2 3" key="1">
    <citation type="submission" date="2019-04" db="EMBL/GenBank/DDBJ databases">
        <title>Pedobacter sp. AR-3-17 sp. nov., isolated from Arctic soil.</title>
        <authorList>
            <person name="Dahal R.H."/>
            <person name="Kim D.-U."/>
        </authorList>
    </citation>
    <scope>NUCLEOTIDE SEQUENCE [LARGE SCALE GENOMIC DNA]</scope>
    <source>
        <strain evidence="2 3">AR-3-17</strain>
    </source>
</reference>
<dbReference type="OrthoDB" id="790028at2"/>
<feature type="signal peptide" evidence="1">
    <location>
        <begin position="1"/>
        <end position="21"/>
    </location>
</feature>
<comment type="caution">
    <text evidence="2">The sequence shown here is derived from an EMBL/GenBank/DDBJ whole genome shotgun (WGS) entry which is preliminary data.</text>
</comment>
<evidence type="ECO:0000313" key="3">
    <source>
        <dbReference type="Proteomes" id="UP000308181"/>
    </source>
</evidence>
<dbReference type="AlphaFoldDB" id="A0A4V5NXK9"/>
<dbReference type="EMBL" id="SWBP01000002">
    <property type="protein sequence ID" value="TKB98843.1"/>
    <property type="molecule type" value="Genomic_DNA"/>
</dbReference>
<dbReference type="RefSeq" id="WP_136825657.1">
    <property type="nucleotide sequence ID" value="NZ_SWBP01000002.1"/>
</dbReference>
<feature type="chain" id="PRO_5020561879" evidence="1">
    <location>
        <begin position="22"/>
        <end position="199"/>
    </location>
</feature>
<sequence>MKIKIQTIIFLFTLLSLFSCEKDNSNSTLTNNNVTYNNLQFKITKGIFIDYGASCYYGNTNTHYNYDFFITDGDFISDANGNLIDVKGDIVIYAYLESFGKDSFKTGTYTCIDSSTDNELNDTQLKTKYENKSFIMDAYVITDENAKESLSTGKQVLVKSGTITLAGIQPNFTITYDLILLDNKTVKGSYKGDFSELAN</sequence>
<gene>
    <name evidence="2" type="ORF">FA046_06935</name>
</gene>
<protein>
    <submittedName>
        <fullName evidence="2">Uncharacterized protein</fullName>
    </submittedName>
</protein>
<organism evidence="2 3">
    <name type="scientific">Pedobacter cryophilus</name>
    <dbReference type="NCBI Taxonomy" id="2571271"/>
    <lineage>
        <taxon>Bacteria</taxon>
        <taxon>Pseudomonadati</taxon>
        <taxon>Bacteroidota</taxon>
        <taxon>Sphingobacteriia</taxon>
        <taxon>Sphingobacteriales</taxon>
        <taxon>Sphingobacteriaceae</taxon>
        <taxon>Pedobacter</taxon>
    </lineage>
</organism>
<accession>A0A4V5NXK9</accession>
<name>A0A4V5NXK9_9SPHI</name>
<evidence type="ECO:0000313" key="2">
    <source>
        <dbReference type="EMBL" id="TKB98843.1"/>
    </source>
</evidence>
<keyword evidence="3" id="KW-1185">Reference proteome</keyword>
<dbReference type="PROSITE" id="PS51257">
    <property type="entry name" value="PROKAR_LIPOPROTEIN"/>
    <property type="match status" value="1"/>
</dbReference>
<evidence type="ECO:0000256" key="1">
    <source>
        <dbReference type="SAM" id="SignalP"/>
    </source>
</evidence>
<keyword evidence="1" id="KW-0732">Signal</keyword>
<dbReference type="Proteomes" id="UP000308181">
    <property type="component" value="Unassembled WGS sequence"/>
</dbReference>